<dbReference type="InterPro" id="IPR009270">
    <property type="entry name" value="DUF927"/>
</dbReference>
<dbReference type="EMBL" id="WITK01000002">
    <property type="protein sequence ID" value="MQW91108.1"/>
    <property type="molecule type" value="Genomic_DNA"/>
</dbReference>
<feature type="domain" description="DUF927" evidence="1">
    <location>
        <begin position="242"/>
        <end position="514"/>
    </location>
</feature>
<dbReference type="Proteomes" id="UP000480556">
    <property type="component" value="Unassembled WGS sequence"/>
</dbReference>
<sequence length="817" mass="93110">MKEFYNQKFSTIDPHDILSRCTKLEMTDPLYGKLEVIQQIGSPNQILNLFDDPSEISENSPIILPIFNIYSELLQCVKLQKGKQIDLSPEGYINGFAYSGKLEKDQPVVITYCFETFFKISQTSFTVVLVIPQSFNTDVRDLKKYEIEKIDNVIGQLTQAGYKKLYLPVRPEYKFKFSKLEQNTDVRLLVPYENGFDCDLTQYASLGEVECFLYNSINNLSDQGILSKGHIAKPMKWENGLFYIRKDGVFFLDNNNKDDNYKYICSPILVKAHTRDTSSNNWGILLDWHDLNHVNHSQAFSKELFQTDGADLRKLLANKGVSIATDKRGRELFQCYLGNYQTERYALCVNRVGWNDECYVLPHKTFGVSQDLIVYQATVGLDNRYKSKGTLDQWREQVSRCIEPHSYLVFALCTAFSGQVIAPLNQKGFGFHFKGASSKGKSTALNLACSVWGNPNDFNCSWKSTGNALEHTAYMHNDGLLALDEIGEIADAKELGDIIYMLANGAGKSRMNKKLTTESSRIWNLIFLSSGEKSLKEIMREQGQEVKLGQEIRLAEIDIDCSHYGIFSTIDFAEDATKQAVDLKKRITQNYGVAGDAWLEYLTTEHLERFKELNDFLEIHRPLFTNKSKKGHIQRVANNFALVAAAGEAATIAGITGWKEGTALNAVLEVFDRWLYHFEYDSRTEIKEIFTRLKLMLSESVGFEKVDSAHTKNERVSNKLGYHKIHDGEKVFCILPEDFDNKFCKGLITRRVLELLSEYNFLICDSGKKHLKTIRLPNINDKTTKMYVIKASILNWNPPESESNIGNLGNSIENEQL</sequence>
<keyword evidence="4" id="KW-1185">Reference proteome</keyword>
<dbReference type="Pfam" id="PF06048">
    <property type="entry name" value="DUF927"/>
    <property type="match status" value="1"/>
</dbReference>
<organism evidence="2 5">
    <name type="scientific">Acinetobacter wanghuae</name>
    <dbReference type="NCBI Taxonomy" id="2662362"/>
    <lineage>
        <taxon>Bacteria</taxon>
        <taxon>Pseudomonadati</taxon>
        <taxon>Pseudomonadota</taxon>
        <taxon>Gammaproteobacteria</taxon>
        <taxon>Moraxellales</taxon>
        <taxon>Moraxellaceae</taxon>
        <taxon>Acinetobacter</taxon>
    </lineage>
</organism>
<dbReference type="RefSeq" id="WP_153371729.1">
    <property type="nucleotide sequence ID" value="NZ_CP045650.1"/>
</dbReference>
<dbReference type="EMBL" id="CP045650">
    <property type="protein sequence ID" value="QGA11336.1"/>
    <property type="molecule type" value="Genomic_DNA"/>
</dbReference>
<name>A0A5Q0P3H5_9GAMM</name>
<evidence type="ECO:0000313" key="2">
    <source>
        <dbReference type="EMBL" id="MQW91108.1"/>
    </source>
</evidence>
<evidence type="ECO:0000313" key="5">
    <source>
        <dbReference type="Proteomes" id="UP000480556"/>
    </source>
</evidence>
<evidence type="ECO:0000259" key="1">
    <source>
        <dbReference type="Pfam" id="PF06048"/>
    </source>
</evidence>
<protein>
    <submittedName>
        <fullName evidence="2">DUF927 domain-containing protein</fullName>
    </submittedName>
</protein>
<gene>
    <name evidence="3" type="ORF">GFH30_07975</name>
    <name evidence="2" type="ORF">GHJ48_01625</name>
</gene>
<dbReference type="AlphaFoldDB" id="A0A5Q0P3H5"/>
<evidence type="ECO:0000313" key="3">
    <source>
        <dbReference type="EMBL" id="QGA11336.1"/>
    </source>
</evidence>
<accession>A0A5Q0P3H5</accession>
<dbReference type="Proteomes" id="UP000327478">
    <property type="component" value="Chromosome"/>
</dbReference>
<proteinExistence type="predicted"/>
<evidence type="ECO:0000313" key="4">
    <source>
        <dbReference type="Proteomes" id="UP000327478"/>
    </source>
</evidence>
<reference evidence="4 5" key="1">
    <citation type="submission" date="2019-10" db="EMBL/GenBank/DDBJ databases">
        <authorList>
            <person name="Dong K."/>
        </authorList>
    </citation>
    <scope>NUCLEOTIDE SEQUENCE [LARGE SCALE GENOMIC DNA]</scope>
    <source>
        <strain evidence="4">dk386</strain>
        <strain evidence="3">Dk386</strain>
        <strain evidence="5">dk771</strain>
        <strain evidence="2">Dk771</strain>
    </source>
</reference>